<dbReference type="InterPro" id="IPR036273">
    <property type="entry name" value="CRAL/TRIO_N_dom_sf"/>
</dbReference>
<dbReference type="GO" id="GO:0016020">
    <property type="term" value="C:membrane"/>
    <property type="evidence" value="ECO:0007669"/>
    <property type="project" value="TreeGrafter"/>
</dbReference>
<dbReference type="GO" id="GO:1902936">
    <property type="term" value="F:phosphatidylinositol bisphosphate binding"/>
    <property type="evidence" value="ECO:0007669"/>
    <property type="project" value="TreeGrafter"/>
</dbReference>
<organism evidence="2 3">
    <name type="scientific">Spodoptera frugiperda</name>
    <name type="common">Fall armyworm</name>
    <dbReference type="NCBI Taxonomy" id="7108"/>
    <lineage>
        <taxon>Eukaryota</taxon>
        <taxon>Metazoa</taxon>
        <taxon>Ecdysozoa</taxon>
        <taxon>Arthropoda</taxon>
        <taxon>Hexapoda</taxon>
        <taxon>Insecta</taxon>
        <taxon>Pterygota</taxon>
        <taxon>Neoptera</taxon>
        <taxon>Endopterygota</taxon>
        <taxon>Lepidoptera</taxon>
        <taxon>Glossata</taxon>
        <taxon>Ditrysia</taxon>
        <taxon>Noctuoidea</taxon>
        <taxon>Noctuidae</taxon>
        <taxon>Amphipyrinae</taxon>
        <taxon>Spodoptera</taxon>
    </lineage>
</organism>
<dbReference type="SUPFAM" id="SSF46938">
    <property type="entry name" value="CRAL/TRIO N-terminal domain"/>
    <property type="match status" value="1"/>
</dbReference>
<dbReference type="Gene3D" id="3.40.525.10">
    <property type="entry name" value="CRAL-TRIO lipid binding domain"/>
    <property type="match status" value="1"/>
</dbReference>
<protein>
    <submittedName>
        <fullName evidence="3">Uncharacterized protein LOC118274765</fullName>
    </submittedName>
</protein>
<feature type="domain" description="CRAL-TRIO" evidence="1">
    <location>
        <begin position="121"/>
        <end position="257"/>
    </location>
</feature>
<keyword evidence="2" id="KW-1185">Reference proteome</keyword>
<dbReference type="InterPro" id="IPR036865">
    <property type="entry name" value="CRAL-TRIO_dom_sf"/>
</dbReference>
<accession>A0A9R0DCV0</accession>
<dbReference type="Proteomes" id="UP000829999">
    <property type="component" value="Chromosome 11"/>
</dbReference>
<dbReference type="PRINTS" id="PR00180">
    <property type="entry name" value="CRETINALDHBP"/>
</dbReference>
<dbReference type="PANTHER" id="PTHR10174">
    <property type="entry name" value="ALPHA-TOCOPHEROL TRANSFER PROTEIN-RELATED"/>
    <property type="match status" value="1"/>
</dbReference>
<dbReference type="SMART" id="SM00516">
    <property type="entry name" value="SEC14"/>
    <property type="match status" value="1"/>
</dbReference>
<dbReference type="Pfam" id="PF00650">
    <property type="entry name" value="CRAL_TRIO"/>
    <property type="match status" value="1"/>
</dbReference>
<dbReference type="RefSeq" id="XP_035448356.2">
    <property type="nucleotide sequence ID" value="XM_035592463.2"/>
</dbReference>
<evidence type="ECO:0000313" key="2">
    <source>
        <dbReference type="Proteomes" id="UP000829999"/>
    </source>
</evidence>
<dbReference type="AlphaFoldDB" id="A0A9R0DCV0"/>
<reference evidence="3" key="1">
    <citation type="submission" date="2025-08" db="UniProtKB">
        <authorList>
            <consortium name="RefSeq"/>
        </authorList>
    </citation>
    <scope>IDENTIFICATION</scope>
    <source>
        <tissue evidence="3">Whole larval tissue</tissue>
    </source>
</reference>
<dbReference type="InterPro" id="IPR001251">
    <property type="entry name" value="CRAL-TRIO_dom"/>
</dbReference>
<dbReference type="OrthoDB" id="8169788at2759"/>
<evidence type="ECO:0000259" key="1">
    <source>
        <dbReference type="PROSITE" id="PS50191"/>
    </source>
</evidence>
<dbReference type="PROSITE" id="PS50191">
    <property type="entry name" value="CRAL_TRIO"/>
    <property type="match status" value="1"/>
</dbReference>
<dbReference type="SUPFAM" id="SSF52087">
    <property type="entry name" value="CRAL/TRIO domain"/>
    <property type="match status" value="1"/>
</dbReference>
<gene>
    <name evidence="3" type="primary">LOC118274765</name>
</gene>
<proteinExistence type="predicted"/>
<name>A0A9R0DCV0_SPOFR</name>
<dbReference type="PANTHER" id="PTHR10174:SF222">
    <property type="entry name" value="GH10083P-RELATED"/>
    <property type="match status" value="1"/>
</dbReference>
<dbReference type="GeneID" id="118274765"/>
<dbReference type="CDD" id="cd00170">
    <property type="entry name" value="SEC14"/>
    <property type="match status" value="1"/>
</dbReference>
<sequence length="311" mass="36285">MEHLKETKIMEFNPSTIEEVRRELNLDRESMEQKLNSFEEWIAKQNHFTMKNFSRPYLESCIINAKGSLERAKTTLDKLCTWKTLLPKYFEKYNYKDNAMDTSSVITHVSLPKLLKNNYRLYIAKFVSDQVAEAQLNYERSTILMNEYAKLHDYRLGYVVVIDCRNINVVQLVSNINILELREALSIVVDGYACRIKDLHVISASKTVEVFTTLLKQLLSNKLAGRINVLKTVEELYEYVPKEMLPKDYGGNEATMIELYENWRSELSTEESIEFLKMICNARTDEKHRLTDQYNDQILGIAGSFRTLSVD</sequence>
<evidence type="ECO:0000313" key="3">
    <source>
        <dbReference type="RefSeq" id="XP_035448356.2"/>
    </source>
</evidence>